<evidence type="ECO:0000259" key="1">
    <source>
        <dbReference type="Pfam" id="PF03625"/>
    </source>
</evidence>
<proteinExistence type="predicted"/>
<dbReference type="AlphaFoldDB" id="A0A367ZSE2"/>
<feature type="domain" description="DUF302" evidence="1">
    <location>
        <begin position="51"/>
        <end position="112"/>
    </location>
</feature>
<comment type="caution">
    <text evidence="2">The sequence shown here is derived from an EMBL/GenBank/DDBJ whole genome shotgun (WGS) entry which is preliminary data.</text>
</comment>
<reference evidence="2 3" key="1">
    <citation type="submission" date="2018-05" db="EMBL/GenBank/DDBJ databases">
        <title>A metagenomic window into the 2 km-deep terrestrial subsurface aquifer revealed taxonomically and functionally diverse microbial community comprising novel uncultured bacterial lineages.</title>
        <authorList>
            <person name="Kadnikov V.V."/>
            <person name="Mardanov A.V."/>
            <person name="Beletsky A.V."/>
            <person name="Banks D."/>
            <person name="Pimenov N.V."/>
            <person name="Frank Y.A."/>
            <person name="Karnachuk O.V."/>
            <person name="Ravin N.V."/>
        </authorList>
    </citation>
    <scope>NUCLEOTIDE SEQUENCE [LARGE SCALE GENOMIC DNA]</scope>
    <source>
        <strain evidence="2">BY5</strain>
    </source>
</reference>
<name>A0A367ZSE2_9BACT</name>
<dbReference type="PANTHER" id="PTHR38342">
    <property type="entry name" value="SLR5037 PROTEIN"/>
    <property type="match status" value="1"/>
</dbReference>
<dbReference type="InterPro" id="IPR005180">
    <property type="entry name" value="DUF302"/>
</dbReference>
<dbReference type="CDD" id="cd14797">
    <property type="entry name" value="DUF302"/>
    <property type="match status" value="1"/>
</dbReference>
<gene>
    <name evidence="2" type="ORF">OZSIB_2440</name>
</gene>
<dbReference type="PANTHER" id="PTHR38342:SF1">
    <property type="entry name" value="SLR5037 PROTEIN"/>
    <property type="match status" value="1"/>
</dbReference>
<protein>
    <recommendedName>
        <fullName evidence="1">DUF302 domain-containing protein</fullName>
    </recommendedName>
</protein>
<dbReference type="Gene3D" id="3.30.310.70">
    <property type="entry name" value="TT1751-like domain"/>
    <property type="match status" value="1"/>
</dbReference>
<evidence type="ECO:0000313" key="2">
    <source>
        <dbReference type="EMBL" id="RCK81063.1"/>
    </source>
</evidence>
<sequence>MLLAVVVGIMAAPGMMIRETVSPLGVDDTVARLQDTIKAAGWSLQSIERLDEKLQEKGQTGIRPTRLINICRADYAGPILRDDHAHKASVLMPCTIAVYQKEDGRTYVATMNAGLMGRLFGGVIAEIMGGPVARDQDGFLAALTAKP</sequence>
<dbReference type="Proteomes" id="UP000252355">
    <property type="component" value="Unassembled WGS sequence"/>
</dbReference>
<organism evidence="2 3">
    <name type="scientific">Candidatus Ozemobacter sibiricus</name>
    <dbReference type="NCBI Taxonomy" id="2268124"/>
    <lineage>
        <taxon>Bacteria</taxon>
        <taxon>Candidatus Ozemobacteria</taxon>
        <taxon>Candidatus Ozemobacterales</taxon>
        <taxon>Candidatus Ozemobacteraceae</taxon>
        <taxon>Candidatus Ozemobacter</taxon>
    </lineage>
</organism>
<dbReference type="InterPro" id="IPR035923">
    <property type="entry name" value="TT1751-like_sf"/>
</dbReference>
<dbReference type="EMBL" id="QOQW01000003">
    <property type="protein sequence ID" value="RCK81063.1"/>
    <property type="molecule type" value="Genomic_DNA"/>
</dbReference>
<dbReference type="Pfam" id="PF03625">
    <property type="entry name" value="DUF302"/>
    <property type="match status" value="1"/>
</dbReference>
<dbReference type="SUPFAM" id="SSF103247">
    <property type="entry name" value="TT1751-like"/>
    <property type="match status" value="1"/>
</dbReference>
<evidence type="ECO:0000313" key="3">
    <source>
        <dbReference type="Proteomes" id="UP000252355"/>
    </source>
</evidence>
<accession>A0A367ZSE2</accession>